<dbReference type="PANTHER" id="PTHR24350">
    <property type="entry name" value="SERINE/THREONINE-PROTEIN KINASE IAL-RELATED"/>
    <property type="match status" value="1"/>
</dbReference>
<dbReference type="InterPro" id="IPR030616">
    <property type="entry name" value="Aur-like"/>
</dbReference>
<evidence type="ECO:0000256" key="4">
    <source>
        <dbReference type="ARBA" id="ARBA00022777"/>
    </source>
</evidence>
<keyword evidence="2" id="KW-0808">Transferase</keyword>
<accession>A0ABQ7G5N7</accession>
<sequence length="302" mass="32698">MLEDTGPDLLDLLNEHNGCLPEFMAAFFFCQLLQAAQYMHDKGYTHRDIKPENCMVQRSNHQLKLIDFGLSKHLESAKTLGVGTPDYLSPEMLQAYTGGTGGGASGYDARAVDAWAMGVLMYLLTTGKYPFEDPRHPNVLSQTIQNVLHGRMQPFPSSMSPGCRALIMGLLQCNPKQRTTLQDLAKSEWLLSQAQAYGNQVGRVDLLEPLISLSETIKQDAAKQAAAKESGKEGGASTTDSHVCATAGPVTGAQGDEATQAELCVESGDHAVGGGLKRHPRSTLSKVCSFFKRHIPANPRLP</sequence>
<feature type="domain" description="Protein kinase" evidence="7">
    <location>
        <begin position="1"/>
        <end position="190"/>
    </location>
</feature>
<name>A0ABQ7G5N7_DUNSA</name>
<dbReference type="Gene3D" id="1.10.510.10">
    <property type="entry name" value="Transferase(Phosphotransferase) domain 1"/>
    <property type="match status" value="1"/>
</dbReference>
<dbReference type="Pfam" id="PF00069">
    <property type="entry name" value="Pkinase"/>
    <property type="match status" value="1"/>
</dbReference>
<dbReference type="EMBL" id="MU070106">
    <property type="protein sequence ID" value="KAF5829869.1"/>
    <property type="molecule type" value="Genomic_DNA"/>
</dbReference>
<evidence type="ECO:0000256" key="3">
    <source>
        <dbReference type="ARBA" id="ARBA00022741"/>
    </source>
</evidence>
<evidence type="ECO:0000256" key="5">
    <source>
        <dbReference type="ARBA" id="ARBA00022840"/>
    </source>
</evidence>
<organism evidence="8 9">
    <name type="scientific">Dunaliella salina</name>
    <name type="common">Green alga</name>
    <name type="synonym">Protococcus salinus</name>
    <dbReference type="NCBI Taxonomy" id="3046"/>
    <lineage>
        <taxon>Eukaryota</taxon>
        <taxon>Viridiplantae</taxon>
        <taxon>Chlorophyta</taxon>
        <taxon>core chlorophytes</taxon>
        <taxon>Chlorophyceae</taxon>
        <taxon>CS clade</taxon>
        <taxon>Chlamydomonadales</taxon>
        <taxon>Dunaliellaceae</taxon>
        <taxon>Dunaliella</taxon>
    </lineage>
</organism>
<dbReference type="SMART" id="SM00220">
    <property type="entry name" value="S_TKc"/>
    <property type="match status" value="1"/>
</dbReference>
<evidence type="ECO:0000259" key="7">
    <source>
        <dbReference type="PROSITE" id="PS50011"/>
    </source>
</evidence>
<dbReference type="PROSITE" id="PS50011">
    <property type="entry name" value="PROTEIN_KINASE_DOM"/>
    <property type="match status" value="1"/>
</dbReference>
<dbReference type="SUPFAM" id="SSF56112">
    <property type="entry name" value="Protein kinase-like (PK-like)"/>
    <property type="match status" value="1"/>
</dbReference>
<evidence type="ECO:0000256" key="2">
    <source>
        <dbReference type="ARBA" id="ARBA00022679"/>
    </source>
</evidence>
<dbReference type="InterPro" id="IPR008271">
    <property type="entry name" value="Ser/Thr_kinase_AS"/>
</dbReference>
<evidence type="ECO:0000256" key="1">
    <source>
        <dbReference type="ARBA" id="ARBA00022527"/>
    </source>
</evidence>
<evidence type="ECO:0000256" key="6">
    <source>
        <dbReference type="SAM" id="MobiDB-lite"/>
    </source>
</evidence>
<keyword evidence="5" id="KW-0067">ATP-binding</keyword>
<dbReference type="InterPro" id="IPR000719">
    <property type="entry name" value="Prot_kinase_dom"/>
</dbReference>
<reference evidence="8" key="1">
    <citation type="submission" date="2017-08" db="EMBL/GenBank/DDBJ databases">
        <authorList>
            <person name="Polle J.E."/>
            <person name="Barry K."/>
            <person name="Cushman J."/>
            <person name="Schmutz J."/>
            <person name="Tran D."/>
            <person name="Hathwaick L.T."/>
            <person name="Yim W.C."/>
            <person name="Jenkins J."/>
            <person name="Mckie-Krisberg Z.M."/>
            <person name="Prochnik S."/>
            <person name="Lindquist E."/>
            <person name="Dockter R.B."/>
            <person name="Adam C."/>
            <person name="Molina H."/>
            <person name="Bunkerborg J."/>
            <person name="Jin E."/>
            <person name="Buchheim M."/>
            <person name="Magnuson J."/>
        </authorList>
    </citation>
    <scope>NUCLEOTIDE SEQUENCE</scope>
    <source>
        <strain evidence="8">CCAP 19/18</strain>
    </source>
</reference>
<gene>
    <name evidence="8" type="ORF">DUNSADRAFT_15406</name>
</gene>
<dbReference type="PROSITE" id="PS00108">
    <property type="entry name" value="PROTEIN_KINASE_ST"/>
    <property type="match status" value="1"/>
</dbReference>
<feature type="region of interest" description="Disordered" evidence="6">
    <location>
        <begin position="224"/>
        <end position="251"/>
    </location>
</feature>
<keyword evidence="1" id="KW-0723">Serine/threonine-protein kinase</keyword>
<comment type="caution">
    <text evidence="8">The sequence shown here is derived from an EMBL/GenBank/DDBJ whole genome shotgun (WGS) entry which is preliminary data.</text>
</comment>
<keyword evidence="4" id="KW-0418">Kinase</keyword>
<evidence type="ECO:0000313" key="8">
    <source>
        <dbReference type="EMBL" id="KAF5829869.1"/>
    </source>
</evidence>
<dbReference type="InterPro" id="IPR011009">
    <property type="entry name" value="Kinase-like_dom_sf"/>
</dbReference>
<keyword evidence="9" id="KW-1185">Reference proteome</keyword>
<evidence type="ECO:0000313" key="9">
    <source>
        <dbReference type="Proteomes" id="UP000815325"/>
    </source>
</evidence>
<protein>
    <submittedName>
        <fullName evidence="8">Kinase-like domain-containing protein</fullName>
    </submittedName>
</protein>
<proteinExistence type="predicted"/>
<keyword evidence="3" id="KW-0547">Nucleotide-binding</keyword>
<dbReference type="Proteomes" id="UP000815325">
    <property type="component" value="Unassembled WGS sequence"/>
</dbReference>